<dbReference type="SUPFAM" id="SSF48350">
    <property type="entry name" value="GTPase activation domain, GAP"/>
    <property type="match status" value="1"/>
</dbReference>
<reference evidence="17" key="1">
    <citation type="submission" date="2025-08" db="UniProtKB">
        <authorList>
            <consortium name="RefSeq"/>
        </authorList>
    </citation>
    <scope>IDENTIFICATION</scope>
</reference>
<dbReference type="FunFam" id="1.10.555.10:FF:000005">
    <property type="entry name" value="Chimaerin"/>
    <property type="match status" value="1"/>
</dbReference>
<feature type="domain" description="Phorbol-ester/DAG-type" evidence="14">
    <location>
        <begin position="374"/>
        <end position="424"/>
    </location>
</feature>
<dbReference type="FunFam" id="3.30.60.20:FF:000025">
    <property type="entry name" value="Chimaerin"/>
    <property type="match status" value="1"/>
</dbReference>
<dbReference type="Proteomes" id="UP000694845">
    <property type="component" value="Unplaced"/>
</dbReference>
<evidence type="ECO:0000256" key="9">
    <source>
        <dbReference type="ARBA" id="ARBA00076015"/>
    </source>
</evidence>
<dbReference type="PANTHER" id="PTHR46075">
    <property type="entry name" value="CHIMERIN FAMILY MEMBER"/>
    <property type="match status" value="1"/>
</dbReference>
<dbReference type="InterPro" id="IPR036860">
    <property type="entry name" value="SH2_dom_sf"/>
</dbReference>
<dbReference type="Pfam" id="PF00017">
    <property type="entry name" value="SH2"/>
    <property type="match status" value="1"/>
</dbReference>
<evidence type="ECO:0000256" key="5">
    <source>
        <dbReference type="ARBA" id="ARBA00022833"/>
    </source>
</evidence>
<dbReference type="InterPro" id="IPR000198">
    <property type="entry name" value="RhoGAP_dom"/>
</dbReference>
<organism evidence="16 17">
    <name type="scientific">Acanthaster planci</name>
    <name type="common">Crown-of-thorns starfish</name>
    <dbReference type="NCBI Taxonomy" id="133434"/>
    <lineage>
        <taxon>Eukaryota</taxon>
        <taxon>Metazoa</taxon>
        <taxon>Echinodermata</taxon>
        <taxon>Eleutherozoa</taxon>
        <taxon>Asterozoa</taxon>
        <taxon>Asteroidea</taxon>
        <taxon>Valvatacea</taxon>
        <taxon>Valvatida</taxon>
        <taxon>Acanthasteridae</taxon>
        <taxon>Acanthaster</taxon>
    </lineage>
</organism>
<evidence type="ECO:0000259" key="14">
    <source>
        <dbReference type="PROSITE" id="PS50081"/>
    </source>
</evidence>
<keyword evidence="7" id="KW-0472">Membrane</keyword>
<keyword evidence="2" id="KW-0343">GTPase activation</keyword>
<dbReference type="PANTHER" id="PTHR46075:SF2">
    <property type="entry name" value="RHO GTPASE ACTIVATING PROTEIN AT 5A, ISOFORM A"/>
    <property type="match status" value="1"/>
</dbReference>
<evidence type="ECO:0000256" key="11">
    <source>
        <dbReference type="PROSITE-ProRule" id="PRU00191"/>
    </source>
</evidence>
<accession>A0A8B7YNJ6</accession>
<dbReference type="RefSeq" id="XP_022094839.1">
    <property type="nucleotide sequence ID" value="XM_022239147.1"/>
</dbReference>
<keyword evidence="5" id="KW-0862">Zinc</keyword>
<sequence>MAYPSYATLSSGYRQQWNHSHHHPSHHPRRHAMPQTNPRISSRRGLHRNMNNNQKVSDTLTLFNTERPRLKIATNGCLLDRNNNSQPPPPRDFFKKPSEPPRVKRQPIFIETSFLNVYPEEYSLDPPTPVIDARRPSPPCSPPPFLPPQESAQLMNSLLRNDTRRHGNSMDYLNEVKQYILKTARKNRRKPILYNLQQEAPKPKRIVCLFPTDNKPPHYGREFHGAITREEADNSLRRGGEGSYLVRESQRAPGNFTLGIRLNHTTWNFRLYYDGKHYVADKRFDSLHDLVADGLITMYVEAKAADYIKAMESEPIYEKHSRYATIRDKRVSNGAVVPPANITHQASISDQVDSRTSETECLDNVVTSASYEKAHNFKVHNFKGLNWCEYCGNFMWGLIAQGVRCTDCGLSTHKQCSKRVPSDCMPDRRLIKRVYGVDLTTLAKAHGTMRSVVVDRCIEELESRGLGIEGLYRIPGMQDDMDLCRQRFDKDGASAKISVKDFPDINVISGALKMYLRQLPIPLVPFEMYDRFMMAAKIVNATERLEALHDAMSELYNIKPAHYHTLKHLINHLNRVVQHKEQNKMSAENVGIVFGPTLLREANDQTIMDNLYLLTYQKKVVEILVENPDIMFDK</sequence>
<dbReference type="InterPro" id="IPR008936">
    <property type="entry name" value="Rho_GTPase_activation_prot"/>
</dbReference>
<evidence type="ECO:0000256" key="1">
    <source>
        <dbReference type="ARBA" id="ARBA00004170"/>
    </source>
</evidence>
<dbReference type="InterPro" id="IPR020454">
    <property type="entry name" value="DAG/PE-bd"/>
</dbReference>
<feature type="region of interest" description="Disordered" evidence="12">
    <location>
        <begin position="15"/>
        <end position="53"/>
    </location>
</feature>
<keyword evidence="3" id="KW-0479">Metal-binding</keyword>
<dbReference type="AlphaFoldDB" id="A0A8B7YNJ6"/>
<comment type="subcellular location">
    <subcellularLocation>
        <location evidence="1">Membrane</location>
        <topology evidence="1">Peripheral membrane protein</topology>
    </subcellularLocation>
</comment>
<dbReference type="GO" id="GO:0007165">
    <property type="term" value="P:signal transduction"/>
    <property type="evidence" value="ECO:0007669"/>
    <property type="project" value="InterPro"/>
</dbReference>
<keyword evidence="6 11" id="KW-0727">SH2 domain</keyword>
<feature type="compositionally biased region" description="Basic residues" evidence="12">
    <location>
        <begin position="19"/>
        <end position="32"/>
    </location>
</feature>
<evidence type="ECO:0000256" key="12">
    <source>
        <dbReference type="SAM" id="MobiDB-lite"/>
    </source>
</evidence>
<dbReference type="GO" id="GO:0008270">
    <property type="term" value="F:zinc ion binding"/>
    <property type="evidence" value="ECO:0007669"/>
    <property type="project" value="UniProtKB-KW"/>
</dbReference>
<evidence type="ECO:0000256" key="8">
    <source>
        <dbReference type="ARBA" id="ARBA00073081"/>
    </source>
</evidence>
<dbReference type="GO" id="GO:0005096">
    <property type="term" value="F:GTPase activator activity"/>
    <property type="evidence" value="ECO:0007669"/>
    <property type="project" value="UniProtKB-KW"/>
</dbReference>
<evidence type="ECO:0000256" key="10">
    <source>
        <dbReference type="ARBA" id="ARBA00077047"/>
    </source>
</evidence>
<feature type="domain" description="SH2" evidence="13">
    <location>
        <begin position="222"/>
        <end position="291"/>
    </location>
</feature>
<dbReference type="GeneID" id="110981531"/>
<feature type="compositionally biased region" description="Basic and acidic residues" evidence="12">
    <location>
        <begin position="92"/>
        <end position="101"/>
    </location>
</feature>
<gene>
    <name evidence="17" type="primary">LOC110981531</name>
</gene>
<proteinExistence type="predicted"/>
<keyword evidence="16" id="KW-1185">Reference proteome</keyword>
<dbReference type="Gene3D" id="1.10.555.10">
    <property type="entry name" value="Rho GTPase activation protein"/>
    <property type="match status" value="1"/>
</dbReference>
<dbReference type="SUPFAM" id="SSF55550">
    <property type="entry name" value="SH2 domain"/>
    <property type="match status" value="1"/>
</dbReference>
<dbReference type="Pfam" id="PF00620">
    <property type="entry name" value="RhoGAP"/>
    <property type="match status" value="1"/>
</dbReference>
<dbReference type="FunFam" id="3.30.505.10:FF:000019">
    <property type="entry name" value="Chimaerin"/>
    <property type="match status" value="1"/>
</dbReference>
<dbReference type="PROSITE" id="PS50081">
    <property type="entry name" value="ZF_DAG_PE_2"/>
    <property type="match status" value="1"/>
</dbReference>
<dbReference type="CDD" id="cd20806">
    <property type="entry name" value="C1_CHN"/>
    <property type="match status" value="1"/>
</dbReference>
<keyword evidence="4" id="KW-0863">Zinc-finger</keyword>
<dbReference type="PROSITE" id="PS50001">
    <property type="entry name" value="SH2"/>
    <property type="match status" value="1"/>
</dbReference>
<evidence type="ECO:0000256" key="7">
    <source>
        <dbReference type="ARBA" id="ARBA00023136"/>
    </source>
</evidence>
<evidence type="ECO:0000259" key="15">
    <source>
        <dbReference type="PROSITE" id="PS50238"/>
    </source>
</evidence>
<dbReference type="PROSITE" id="PS00479">
    <property type="entry name" value="ZF_DAG_PE_1"/>
    <property type="match status" value="1"/>
</dbReference>
<dbReference type="PRINTS" id="PR00008">
    <property type="entry name" value="DAGPEDOMAIN"/>
</dbReference>
<feature type="domain" description="Rho-GAP" evidence="15">
    <location>
        <begin position="437"/>
        <end position="632"/>
    </location>
</feature>
<evidence type="ECO:0000256" key="4">
    <source>
        <dbReference type="ARBA" id="ARBA00022771"/>
    </source>
</evidence>
<dbReference type="OrthoDB" id="3196451at2759"/>
<dbReference type="Gene3D" id="3.30.505.10">
    <property type="entry name" value="SH2 domain"/>
    <property type="match status" value="1"/>
</dbReference>
<dbReference type="SMART" id="SM00324">
    <property type="entry name" value="RhoGAP"/>
    <property type="match status" value="1"/>
</dbReference>
<evidence type="ECO:0000256" key="2">
    <source>
        <dbReference type="ARBA" id="ARBA00022468"/>
    </source>
</evidence>
<evidence type="ECO:0000313" key="16">
    <source>
        <dbReference type="Proteomes" id="UP000694845"/>
    </source>
</evidence>
<evidence type="ECO:0000256" key="6">
    <source>
        <dbReference type="ARBA" id="ARBA00022999"/>
    </source>
</evidence>
<dbReference type="InterPro" id="IPR000980">
    <property type="entry name" value="SH2"/>
</dbReference>
<dbReference type="InterPro" id="IPR046349">
    <property type="entry name" value="C1-like_sf"/>
</dbReference>
<protein>
    <recommendedName>
        <fullName evidence="8">Beta-chimaerin</fullName>
    </recommendedName>
    <alternativeName>
        <fullName evidence="9">Beta-chimerin</fullName>
    </alternativeName>
    <alternativeName>
        <fullName evidence="10">Rho GTPase-activating protein 3</fullName>
    </alternativeName>
</protein>
<dbReference type="SUPFAM" id="SSF57889">
    <property type="entry name" value="Cysteine-rich domain"/>
    <property type="match status" value="1"/>
</dbReference>
<feature type="region of interest" description="Disordered" evidence="12">
    <location>
        <begin position="78"/>
        <end position="101"/>
    </location>
</feature>
<evidence type="ECO:0000259" key="13">
    <source>
        <dbReference type="PROSITE" id="PS50001"/>
    </source>
</evidence>
<dbReference type="InterPro" id="IPR002219">
    <property type="entry name" value="PKC_DAG/PE"/>
</dbReference>
<dbReference type="GO" id="GO:0016020">
    <property type="term" value="C:membrane"/>
    <property type="evidence" value="ECO:0007669"/>
    <property type="project" value="UniProtKB-SubCell"/>
</dbReference>
<dbReference type="InterPro" id="IPR051854">
    <property type="entry name" value="Rho-type_GAP"/>
</dbReference>
<evidence type="ECO:0000313" key="17">
    <source>
        <dbReference type="RefSeq" id="XP_022094839.1"/>
    </source>
</evidence>
<dbReference type="Gene3D" id="3.30.60.20">
    <property type="match status" value="1"/>
</dbReference>
<dbReference type="SMART" id="SM00109">
    <property type="entry name" value="C1"/>
    <property type="match status" value="1"/>
</dbReference>
<dbReference type="KEGG" id="aplc:110981531"/>
<dbReference type="Pfam" id="PF00130">
    <property type="entry name" value="C1_1"/>
    <property type="match status" value="1"/>
</dbReference>
<evidence type="ECO:0000256" key="3">
    <source>
        <dbReference type="ARBA" id="ARBA00022723"/>
    </source>
</evidence>
<dbReference type="PROSITE" id="PS50238">
    <property type="entry name" value="RHOGAP"/>
    <property type="match status" value="1"/>
</dbReference>
<dbReference type="SMART" id="SM00252">
    <property type="entry name" value="SH2"/>
    <property type="match status" value="1"/>
</dbReference>
<name>A0A8B7YNJ6_ACAPL</name>